<dbReference type="Gene3D" id="1.10.3730.20">
    <property type="match status" value="2"/>
</dbReference>
<dbReference type="Proteomes" id="UP000050863">
    <property type="component" value="Unassembled WGS sequence"/>
</dbReference>
<comment type="caution">
    <text evidence="3">The sequence shown here is derived from an EMBL/GenBank/DDBJ whole genome shotgun (WGS) entry which is preliminary data.</text>
</comment>
<dbReference type="PANTHER" id="PTHR22911:SF106">
    <property type="entry name" value="INTEGRAL MEMBRANE PROTEIN"/>
    <property type="match status" value="1"/>
</dbReference>
<accession>A0A0R3LQS5</accession>
<dbReference type="GO" id="GO:0016020">
    <property type="term" value="C:membrane"/>
    <property type="evidence" value="ECO:0007669"/>
    <property type="project" value="InterPro"/>
</dbReference>
<sequence>MSLVPLTLVVFAAFIHATWNLLAKRAAAAGAAFVFASNLFSSIVYLPWMIWILIYDDLTWNGPVIICIVLSTIIHLAYSLCLQRGYQVADLSVVYPVARGTGPMLSSIGAFILLRETPTTQGILGLFAVVAGIGLITTQGDLSAFRKPRGLDGVRWGTATGSLIASYTVVDGYGVKVLGIHPVVLDWLSNLLRFFLLVPVVMRDWPGAKKRMQGHWWLALGVGALAPLSYILVLSAIEMGAPLSLVAPAREMSMMVGALFGMLILGERVTAWRVAGCAVLIAGVVLLGSARA</sequence>
<organism evidence="3 4">
    <name type="scientific">Bradyrhizobium jicamae</name>
    <dbReference type="NCBI Taxonomy" id="280332"/>
    <lineage>
        <taxon>Bacteria</taxon>
        <taxon>Pseudomonadati</taxon>
        <taxon>Pseudomonadota</taxon>
        <taxon>Alphaproteobacteria</taxon>
        <taxon>Hyphomicrobiales</taxon>
        <taxon>Nitrobacteraceae</taxon>
        <taxon>Bradyrhizobium</taxon>
    </lineage>
</organism>
<dbReference type="AlphaFoldDB" id="A0A0R3LQS5"/>
<dbReference type="EMBL" id="LLXZ01000102">
    <property type="protein sequence ID" value="KRR07382.1"/>
    <property type="molecule type" value="Genomic_DNA"/>
</dbReference>
<feature type="transmembrane region" description="Helical" evidence="1">
    <location>
        <begin position="120"/>
        <end position="142"/>
    </location>
</feature>
<dbReference type="InterPro" id="IPR037185">
    <property type="entry name" value="EmrE-like"/>
</dbReference>
<protein>
    <submittedName>
        <fullName evidence="3">Multidrug DMT transporter permease</fullName>
    </submittedName>
</protein>
<keyword evidence="1" id="KW-0812">Transmembrane</keyword>
<feature type="transmembrane region" description="Helical" evidence="1">
    <location>
        <begin position="93"/>
        <end position="114"/>
    </location>
</feature>
<keyword evidence="1" id="KW-1133">Transmembrane helix</keyword>
<gene>
    <name evidence="3" type="ORF">CQ12_00955</name>
</gene>
<keyword evidence="4" id="KW-1185">Reference proteome</keyword>
<keyword evidence="1" id="KW-0472">Membrane</keyword>
<feature type="transmembrane region" description="Helical" evidence="1">
    <location>
        <begin position="6"/>
        <end position="23"/>
    </location>
</feature>
<evidence type="ECO:0000313" key="4">
    <source>
        <dbReference type="Proteomes" id="UP000050863"/>
    </source>
</evidence>
<dbReference type="PANTHER" id="PTHR22911">
    <property type="entry name" value="ACYL-MALONYL CONDENSING ENZYME-RELATED"/>
    <property type="match status" value="1"/>
</dbReference>
<dbReference type="OrthoDB" id="9783707at2"/>
<dbReference type="SUPFAM" id="SSF103481">
    <property type="entry name" value="Multidrug resistance efflux transporter EmrE"/>
    <property type="match status" value="2"/>
</dbReference>
<feature type="transmembrane region" description="Helical" evidence="1">
    <location>
        <begin position="272"/>
        <end position="290"/>
    </location>
</feature>
<feature type="transmembrane region" description="Helical" evidence="1">
    <location>
        <begin position="60"/>
        <end position="81"/>
    </location>
</feature>
<dbReference type="InterPro" id="IPR000620">
    <property type="entry name" value="EamA_dom"/>
</dbReference>
<feature type="domain" description="EamA" evidence="2">
    <location>
        <begin position="7"/>
        <end position="137"/>
    </location>
</feature>
<feature type="transmembrane region" description="Helical" evidence="1">
    <location>
        <begin position="30"/>
        <end position="54"/>
    </location>
</feature>
<feature type="domain" description="EamA" evidence="2">
    <location>
        <begin position="163"/>
        <end position="287"/>
    </location>
</feature>
<evidence type="ECO:0000313" key="3">
    <source>
        <dbReference type="EMBL" id="KRR07382.1"/>
    </source>
</evidence>
<proteinExistence type="predicted"/>
<evidence type="ECO:0000256" key="1">
    <source>
        <dbReference type="SAM" id="Phobius"/>
    </source>
</evidence>
<name>A0A0R3LQS5_9BRAD</name>
<evidence type="ECO:0000259" key="2">
    <source>
        <dbReference type="Pfam" id="PF00892"/>
    </source>
</evidence>
<reference evidence="3 4" key="1">
    <citation type="submission" date="2014-03" db="EMBL/GenBank/DDBJ databases">
        <title>Bradyrhizobium valentinum sp. nov., isolated from effective nodules of Lupinus mariae-josephae, a lupine endemic of basic-lime soils in Eastern Spain.</title>
        <authorList>
            <person name="Duran D."/>
            <person name="Rey L."/>
            <person name="Navarro A."/>
            <person name="Busquets A."/>
            <person name="Imperial J."/>
            <person name="Ruiz-Argueso T."/>
        </authorList>
    </citation>
    <scope>NUCLEOTIDE SEQUENCE [LARGE SCALE GENOMIC DNA]</scope>
    <source>
        <strain evidence="3 4">PAC68</strain>
    </source>
</reference>
<dbReference type="Pfam" id="PF00892">
    <property type="entry name" value="EamA"/>
    <property type="match status" value="2"/>
</dbReference>
<dbReference type="RefSeq" id="WP_057836400.1">
    <property type="nucleotide sequence ID" value="NZ_LLXZ01000102.1"/>
</dbReference>
<feature type="transmembrane region" description="Helical" evidence="1">
    <location>
        <begin position="217"/>
        <end position="237"/>
    </location>
</feature>